<keyword evidence="2" id="KW-1185">Reference proteome</keyword>
<dbReference type="EMBL" id="CAJVPY010009302">
    <property type="protein sequence ID" value="CAG8707054.1"/>
    <property type="molecule type" value="Genomic_DNA"/>
</dbReference>
<evidence type="ECO:0000313" key="1">
    <source>
        <dbReference type="EMBL" id="CAG8707054.1"/>
    </source>
</evidence>
<comment type="caution">
    <text evidence="1">The sequence shown here is derived from an EMBL/GenBank/DDBJ whole genome shotgun (WGS) entry which is preliminary data.</text>
</comment>
<reference evidence="1" key="1">
    <citation type="submission" date="2021-06" db="EMBL/GenBank/DDBJ databases">
        <authorList>
            <person name="Kallberg Y."/>
            <person name="Tangrot J."/>
            <person name="Rosling A."/>
        </authorList>
    </citation>
    <scope>NUCLEOTIDE SEQUENCE</scope>
    <source>
        <strain evidence="1">MA453B</strain>
    </source>
</reference>
<evidence type="ECO:0000313" key="2">
    <source>
        <dbReference type="Proteomes" id="UP000789405"/>
    </source>
</evidence>
<accession>A0A9N9N6V4</accession>
<dbReference type="AlphaFoldDB" id="A0A9N9N6V4"/>
<dbReference type="Proteomes" id="UP000789405">
    <property type="component" value="Unassembled WGS sequence"/>
</dbReference>
<organism evidence="1 2">
    <name type="scientific">Dentiscutata erythropus</name>
    <dbReference type="NCBI Taxonomy" id="1348616"/>
    <lineage>
        <taxon>Eukaryota</taxon>
        <taxon>Fungi</taxon>
        <taxon>Fungi incertae sedis</taxon>
        <taxon>Mucoromycota</taxon>
        <taxon>Glomeromycotina</taxon>
        <taxon>Glomeromycetes</taxon>
        <taxon>Diversisporales</taxon>
        <taxon>Gigasporaceae</taxon>
        <taxon>Dentiscutata</taxon>
    </lineage>
</organism>
<protein>
    <submittedName>
        <fullName evidence="1">12628_t:CDS:1</fullName>
    </submittedName>
</protein>
<gene>
    <name evidence="1" type="ORF">DERYTH_LOCUS13351</name>
</gene>
<name>A0A9N9N6V4_9GLOM</name>
<sequence>MTWFCPFCNEINLQYNPVIYDYPQLIGSGKSSSLSKSEINEDIQMEITLTLHVEHANIIDDDMVIEDVTDDEKEDEYNMSEDKIYEDNSELEFEKFFVTEDESKKELEIEIDCEDYEGASIADAY</sequence>
<proteinExistence type="predicted"/>